<accession>A0A7C8ZFY8</accession>
<keyword evidence="3" id="KW-0238">DNA-binding</keyword>
<reference evidence="8" key="1">
    <citation type="journal article" date="2013" name="J. Plant Res.">
        <title>Effect of fungi and light on seed germination of three Opuntia species from semiarid lands of central Mexico.</title>
        <authorList>
            <person name="Delgado-Sanchez P."/>
            <person name="Jimenez-Bremont J.F."/>
            <person name="Guerrero-Gonzalez Mde L."/>
            <person name="Flores J."/>
        </authorList>
    </citation>
    <scope>NUCLEOTIDE SEQUENCE</scope>
    <source>
        <tissue evidence="8">Cladode</tissue>
    </source>
</reference>
<dbReference type="PROSITE" id="PS51005">
    <property type="entry name" value="NAC"/>
    <property type="match status" value="1"/>
</dbReference>
<comment type="subcellular location">
    <subcellularLocation>
        <location evidence="1">Nucleus</location>
    </subcellularLocation>
</comment>
<evidence type="ECO:0000256" key="1">
    <source>
        <dbReference type="ARBA" id="ARBA00004123"/>
    </source>
</evidence>
<feature type="domain" description="NAC" evidence="7">
    <location>
        <begin position="21"/>
        <end position="183"/>
    </location>
</feature>
<keyword evidence="2" id="KW-0805">Transcription regulation</keyword>
<dbReference type="Gene3D" id="2.170.150.80">
    <property type="entry name" value="NAC domain"/>
    <property type="match status" value="1"/>
</dbReference>
<dbReference type="InterPro" id="IPR003441">
    <property type="entry name" value="NAC-dom"/>
</dbReference>
<reference evidence="8" key="2">
    <citation type="submission" date="2020-07" db="EMBL/GenBank/DDBJ databases">
        <authorList>
            <person name="Vera ALvarez R."/>
            <person name="Arias-Moreno D.M."/>
            <person name="Jimenez-Jacinto V."/>
            <person name="Jimenez-Bremont J.F."/>
            <person name="Swaminathan K."/>
            <person name="Moose S.P."/>
            <person name="Guerrero-Gonzalez M.L."/>
            <person name="Marino-Ramirez L."/>
            <person name="Landsman D."/>
            <person name="Rodriguez-Kessler M."/>
            <person name="Delgado-Sanchez P."/>
        </authorList>
    </citation>
    <scope>NUCLEOTIDE SEQUENCE</scope>
    <source>
        <tissue evidence="8">Cladode</tissue>
    </source>
</reference>
<protein>
    <recommendedName>
        <fullName evidence="7">NAC domain-containing protein</fullName>
    </recommendedName>
</protein>
<proteinExistence type="predicted"/>
<dbReference type="AlphaFoldDB" id="A0A7C8ZFY8"/>
<evidence type="ECO:0000256" key="2">
    <source>
        <dbReference type="ARBA" id="ARBA00023015"/>
    </source>
</evidence>
<dbReference type="PANTHER" id="PTHR31719">
    <property type="entry name" value="NAC TRANSCRIPTION FACTOR 56"/>
    <property type="match status" value="1"/>
</dbReference>
<organism evidence="8">
    <name type="scientific">Opuntia streptacantha</name>
    <name type="common">Prickly pear cactus</name>
    <name type="synonym">Opuntia cardona</name>
    <dbReference type="NCBI Taxonomy" id="393608"/>
    <lineage>
        <taxon>Eukaryota</taxon>
        <taxon>Viridiplantae</taxon>
        <taxon>Streptophyta</taxon>
        <taxon>Embryophyta</taxon>
        <taxon>Tracheophyta</taxon>
        <taxon>Spermatophyta</taxon>
        <taxon>Magnoliopsida</taxon>
        <taxon>eudicotyledons</taxon>
        <taxon>Gunneridae</taxon>
        <taxon>Pentapetalae</taxon>
        <taxon>Caryophyllales</taxon>
        <taxon>Cactineae</taxon>
        <taxon>Cactaceae</taxon>
        <taxon>Opuntioideae</taxon>
        <taxon>Opuntia</taxon>
    </lineage>
</organism>
<dbReference type="Pfam" id="PF02365">
    <property type="entry name" value="NAM"/>
    <property type="match status" value="1"/>
</dbReference>
<evidence type="ECO:0000313" key="8">
    <source>
        <dbReference type="EMBL" id="MBA4641351.1"/>
    </source>
</evidence>
<name>A0A7C8ZFY8_OPUST</name>
<dbReference type="GO" id="GO:0003677">
    <property type="term" value="F:DNA binding"/>
    <property type="evidence" value="ECO:0007669"/>
    <property type="project" value="UniProtKB-KW"/>
</dbReference>
<dbReference type="EMBL" id="GISG01123735">
    <property type="protein sequence ID" value="MBA4641351.1"/>
    <property type="molecule type" value="Transcribed_RNA"/>
</dbReference>
<sequence length="337" mass="38004">MESTDTSVEDHRRHHHQQPQLPPGFRFHPTDEELVVHYLMRRAQSAPLPISIIAEVDLYKFDPWELPEKAVFGEHEWYFFSPRDRKYPNGARPNRAATSGYWKATGTDKPIFGAGNKKLGVKKALVFYGGKPPRGHKTNWIMHEYRLADNNNSNKPMAYGYNSNNKKGSLRLDDWVLCRIYKKNNAHRPTDHEREDTMENMMMMGSMAVANSINSNSNSNSKSSSNYINTSHDDQGICLQGIMNGNRQGLQVDPGISMVPSAASLAANLPLKRALPSSLCWEGASSSKRVPALQDDDNDYNNSNNSTEVLQQQTLLGAISEGLFRQTYQVPGLNWYS</sequence>
<dbReference type="SUPFAM" id="SSF101941">
    <property type="entry name" value="NAC domain"/>
    <property type="match status" value="1"/>
</dbReference>
<dbReference type="GO" id="GO:0048316">
    <property type="term" value="P:seed development"/>
    <property type="evidence" value="ECO:0007669"/>
    <property type="project" value="UniProtKB-ARBA"/>
</dbReference>
<dbReference type="GO" id="GO:0006355">
    <property type="term" value="P:regulation of DNA-templated transcription"/>
    <property type="evidence" value="ECO:0007669"/>
    <property type="project" value="InterPro"/>
</dbReference>
<evidence type="ECO:0000259" key="7">
    <source>
        <dbReference type="PROSITE" id="PS51005"/>
    </source>
</evidence>
<feature type="region of interest" description="Disordered" evidence="6">
    <location>
        <begin position="1"/>
        <end position="26"/>
    </location>
</feature>
<evidence type="ECO:0000256" key="4">
    <source>
        <dbReference type="ARBA" id="ARBA00023163"/>
    </source>
</evidence>
<dbReference type="GO" id="GO:0005634">
    <property type="term" value="C:nucleus"/>
    <property type="evidence" value="ECO:0007669"/>
    <property type="project" value="UniProtKB-SubCell"/>
</dbReference>
<dbReference type="InterPro" id="IPR036093">
    <property type="entry name" value="NAC_dom_sf"/>
</dbReference>
<keyword evidence="5" id="KW-0539">Nucleus</keyword>
<evidence type="ECO:0000256" key="3">
    <source>
        <dbReference type="ARBA" id="ARBA00023125"/>
    </source>
</evidence>
<dbReference type="PANTHER" id="PTHR31719:SF43">
    <property type="entry name" value="NAC TRANSCRIPTION FACTOR 56"/>
    <property type="match status" value="1"/>
</dbReference>
<keyword evidence="4" id="KW-0804">Transcription</keyword>
<evidence type="ECO:0000256" key="5">
    <source>
        <dbReference type="ARBA" id="ARBA00023242"/>
    </source>
</evidence>
<dbReference type="FunFam" id="2.170.150.80:FF:000005">
    <property type="entry name" value="NAC transcription factor 56"/>
    <property type="match status" value="1"/>
</dbReference>
<evidence type="ECO:0000256" key="6">
    <source>
        <dbReference type="SAM" id="MobiDB-lite"/>
    </source>
</evidence>